<dbReference type="OrthoDB" id="9759099at2"/>
<dbReference type="InterPro" id="IPR036856">
    <property type="entry name" value="Ald_Oxase/Xan_DH_a/b_sf"/>
</dbReference>
<dbReference type="PANTHER" id="PTHR11908">
    <property type="entry name" value="XANTHINE DEHYDROGENASE"/>
    <property type="match status" value="1"/>
</dbReference>
<evidence type="ECO:0000259" key="1">
    <source>
        <dbReference type="SMART" id="SM01008"/>
    </source>
</evidence>
<dbReference type="PANTHER" id="PTHR11908:SF157">
    <property type="entry name" value="XANTHINE DEHYDROGENASE SUBUNIT D-RELATED"/>
    <property type="match status" value="1"/>
</dbReference>
<dbReference type="AlphaFoldDB" id="E3CX58"/>
<protein>
    <submittedName>
        <fullName evidence="2">Aldehyde oxidase and xanthine dehydrogenase molybdopterin binding</fullName>
    </submittedName>
</protein>
<dbReference type="eggNOG" id="COG1529">
    <property type="taxonomic scope" value="Bacteria"/>
</dbReference>
<dbReference type="InterPro" id="IPR037165">
    <property type="entry name" value="AldOxase/xan_DH_Mopterin-bd_sf"/>
</dbReference>
<dbReference type="Pfam" id="PF02738">
    <property type="entry name" value="MoCoBD_1"/>
    <property type="match status" value="1"/>
</dbReference>
<dbReference type="Gene3D" id="3.30.365.10">
    <property type="entry name" value="Aldehyde oxidase/xanthine dehydrogenase, molybdopterin binding domain"/>
    <property type="match status" value="4"/>
</dbReference>
<dbReference type="Pfam" id="PF20256">
    <property type="entry name" value="MoCoBD_2"/>
    <property type="match status" value="1"/>
</dbReference>
<evidence type="ECO:0000313" key="2">
    <source>
        <dbReference type="EMBL" id="EFQ24405.1"/>
    </source>
</evidence>
<dbReference type="GO" id="GO:0005506">
    <property type="term" value="F:iron ion binding"/>
    <property type="evidence" value="ECO:0007669"/>
    <property type="project" value="InterPro"/>
</dbReference>
<evidence type="ECO:0000313" key="3">
    <source>
        <dbReference type="Proteomes" id="UP000005096"/>
    </source>
</evidence>
<dbReference type="SUPFAM" id="SSF56003">
    <property type="entry name" value="Molybdenum cofactor-binding domain"/>
    <property type="match status" value="1"/>
</dbReference>
<dbReference type="GO" id="GO:0016491">
    <property type="term" value="F:oxidoreductase activity"/>
    <property type="evidence" value="ECO:0007669"/>
    <property type="project" value="InterPro"/>
</dbReference>
<dbReference type="Proteomes" id="UP000005096">
    <property type="component" value="Chromosome"/>
</dbReference>
<dbReference type="RefSeq" id="WP_006301643.1">
    <property type="nucleotide sequence ID" value="NZ_CM001022.1"/>
</dbReference>
<dbReference type="Gene3D" id="3.90.1170.50">
    <property type="entry name" value="Aldehyde oxidase/xanthine dehydrogenase, a/b hammerhead"/>
    <property type="match status" value="1"/>
</dbReference>
<feature type="domain" description="Aldehyde oxidase/xanthine dehydrogenase a/b hammerhead" evidence="1">
    <location>
        <begin position="20"/>
        <end position="125"/>
    </location>
</feature>
<dbReference type="Pfam" id="PF01315">
    <property type="entry name" value="Ald_Xan_dh_C"/>
    <property type="match status" value="1"/>
</dbReference>
<gene>
    <name evidence="2" type="ORF">Apau_1993</name>
</gene>
<dbReference type="InterPro" id="IPR046867">
    <property type="entry name" value="AldOxase/xan_DH_MoCoBD2"/>
</dbReference>
<proteinExistence type="predicted"/>
<sequence length="762" mass="81823">MNGKVVGTSVPRKDGIDKVTGRAPFVADIPVPGCWEGAVVGSPVPHGILKGFERDPAFDWSRVVFLTARDLRGKNFVHLVRDDLPILAEERVAYATQGIALLAAPDEALLRGALKALRPVLEPLPAVLSLEDSLGRKGIVWGEDNILDEYRIQRGDLKKGFAEADRIVEGIYRTGLHEQLYLETQGMLALPQDDGTLEVVGSMQCPYYVHGALVQSLGWDPERIRVRQAVTGGGFGGKEDFPSLLALWVANLALAAGRPVRLVYDRSDDLLGTPKRHPSRTRIVAGVKEDGTLTALEVELVLDGGAFTTLSRVVQQRATLHAQGCYRVPNVSIHSLSVATHMVPCGAYRGFGAPQALFAMERHMDKIALVLNLDPLDVRLRNVLEEGDVLPCGQVLRDAVHPKEVLLRAAELGDYRNKRVAHAAQTGRVRRGVGISLALHGGGFTGDGEANMGTTVRVEYASGVFTVHASSADMGQGIGTVHPMIAAQALGVPYDQVACPRPDTAVTPNSGPTVASRSTMYVGRVVQEACGALIRDLAAFLGDREGTGPARFEEGRFFLKDRSWTTREAADLAREARGSLEACGTLPPGCTGRWDQDAFRGEAYKAYSWIAQTVEVEADLDTYEVTPLEVAVAAEIGKAIHPILVEGQILGGFLQSLGWSHIEDLTLTGEGKLSAEHLNAYLIPTTLDTPRWKVEVLEPGTCPVGPCGAKGLGELPLNGGAPAFVSALQDATGVFGTEVPLTGEKLFRLLEERDGASAPDRQ</sequence>
<dbReference type="SUPFAM" id="SSF54665">
    <property type="entry name" value="CO dehydrogenase molybdoprotein N-domain-like"/>
    <property type="match status" value="1"/>
</dbReference>
<dbReference type="SMART" id="SM01008">
    <property type="entry name" value="Ald_Xan_dh_C"/>
    <property type="match status" value="1"/>
</dbReference>
<organism evidence="2 3">
    <name type="scientific">Aminomonas paucivorans DSM 12260</name>
    <dbReference type="NCBI Taxonomy" id="584708"/>
    <lineage>
        <taxon>Bacteria</taxon>
        <taxon>Thermotogati</taxon>
        <taxon>Synergistota</taxon>
        <taxon>Synergistia</taxon>
        <taxon>Synergistales</taxon>
        <taxon>Synergistaceae</taxon>
        <taxon>Aminomonas</taxon>
    </lineage>
</organism>
<accession>E3CX58</accession>
<dbReference type="PaxDb" id="584708-Apau_1993"/>
<dbReference type="EMBL" id="CM001022">
    <property type="protein sequence ID" value="EFQ24405.1"/>
    <property type="molecule type" value="Genomic_DNA"/>
</dbReference>
<dbReference type="STRING" id="584708.Apau_1993"/>
<dbReference type="InterPro" id="IPR016208">
    <property type="entry name" value="Ald_Oxase/xanthine_DH-like"/>
</dbReference>
<name>E3CX58_9BACT</name>
<reference evidence="2 3" key="1">
    <citation type="journal article" date="2010" name="Stand. Genomic Sci.">
        <title>Non-contiguous finished genome sequence of Aminomonas paucivorans type strain (GLU-3).</title>
        <authorList>
            <person name="Pitluck S."/>
            <person name="Yasawong M."/>
            <person name="Held B."/>
            <person name="Lapidus A."/>
            <person name="Nolan M."/>
            <person name="Copeland A."/>
            <person name="Lucas S."/>
            <person name="Del Rio T.G."/>
            <person name="Tice H."/>
            <person name="Cheng J.F."/>
            <person name="Chertkov O."/>
            <person name="Goodwin L."/>
            <person name="Tapia R."/>
            <person name="Han C."/>
            <person name="Liolios K."/>
            <person name="Ivanova N."/>
            <person name="Mavromatis K."/>
            <person name="Ovchinnikova G."/>
            <person name="Pati A."/>
            <person name="Chen A."/>
            <person name="Palaniappan K."/>
            <person name="Land M."/>
            <person name="Hauser L."/>
            <person name="Chang Y.J."/>
            <person name="Jeffries C.D."/>
            <person name="Pukall R."/>
            <person name="Spring S."/>
            <person name="Rohde M."/>
            <person name="Sikorski J."/>
            <person name="Goker M."/>
            <person name="Woyke T."/>
            <person name="Bristow J."/>
            <person name="Eisen J.A."/>
            <person name="Markowitz V."/>
            <person name="Hugenholtz P."/>
            <person name="Kyrpides N.C."/>
            <person name="Klenk H.P."/>
        </authorList>
    </citation>
    <scope>NUCLEOTIDE SEQUENCE [LARGE SCALE GENOMIC DNA]</scope>
    <source>
        <strain evidence="2 3">DSM 12260</strain>
    </source>
</reference>
<dbReference type="InterPro" id="IPR000674">
    <property type="entry name" value="Ald_Oxase/Xan_DH_a/b"/>
</dbReference>
<dbReference type="HOGENOM" id="CLU_001681_2_3_0"/>
<keyword evidence="3" id="KW-1185">Reference proteome</keyword>
<dbReference type="InterPro" id="IPR008274">
    <property type="entry name" value="AldOxase/xan_DH_MoCoBD1"/>
</dbReference>